<evidence type="ECO:0000313" key="2">
    <source>
        <dbReference type="EMBL" id="VUC28232.1"/>
    </source>
</evidence>
<dbReference type="Proteomes" id="UP000766486">
    <property type="component" value="Unassembled WGS sequence"/>
</dbReference>
<reference evidence="2 3" key="1">
    <citation type="submission" date="2019-06" db="EMBL/GenBank/DDBJ databases">
        <authorList>
            <person name="Broberg M."/>
        </authorList>
    </citation>
    <scope>NUCLEOTIDE SEQUENCE [LARGE SCALE GENOMIC DNA]</scope>
</reference>
<gene>
    <name evidence="2" type="ORF">CLO192961_LOCUS228789</name>
</gene>
<protein>
    <submittedName>
        <fullName evidence="2">Uncharacterized protein</fullName>
    </submittedName>
</protein>
<organism evidence="2 3">
    <name type="scientific">Bionectria ochroleuca</name>
    <name type="common">Gliocladium roseum</name>
    <dbReference type="NCBI Taxonomy" id="29856"/>
    <lineage>
        <taxon>Eukaryota</taxon>
        <taxon>Fungi</taxon>
        <taxon>Dikarya</taxon>
        <taxon>Ascomycota</taxon>
        <taxon>Pezizomycotina</taxon>
        <taxon>Sordariomycetes</taxon>
        <taxon>Hypocreomycetidae</taxon>
        <taxon>Hypocreales</taxon>
        <taxon>Bionectriaceae</taxon>
        <taxon>Clonostachys</taxon>
    </lineage>
</organism>
<keyword evidence="3" id="KW-1185">Reference proteome</keyword>
<proteinExistence type="predicted"/>
<dbReference type="EMBL" id="CABFNS010000782">
    <property type="protein sequence ID" value="VUC28232.1"/>
    <property type="molecule type" value="Genomic_DNA"/>
</dbReference>
<evidence type="ECO:0000256" key="1">
    <source>
        <dbReference type="SAM" id="MobiDB-lite"/>
    </source>
</evidence>
<feature type="compositionally biased region" description="Polar residues" evidence="1">
    <location>
        <begin position="474"/>
        <end position="491"/>
    </location>
</feature>
<feature type="region of interest" description="Disordered" evidence="1">
    <location>
        <begin position="44"/>
        <end position="75"/>
    </location>
</feature>
<accession>A0ABY6UAT7</accession>
<name>A0ABY6UAT7_BIOOC</name>
<comment type="caution">
    <text evidence="2">The sequence shown here is derived from an EMBL/GenBank/DDBJ whole genome shotgun (WGS) entry which is preliminary data.</text>
</comment>
<evidence type="ECO:0000313" key="3">
    <source>
        <dbReference type="Proteomes" id="UP000766486"/>
    </source>
</evidence>
<feature type="region of interest" description="Disordered" evidence="1">
    <location>
        <begin position="472"/>
        <end position="491"/>
    </location>
</feature>
<sequence>MKWPLLAIASVSSSPARLNYSGINFKQSRFKNNLTAIYGRHSISESASAPSPSKQEILDDDNLSSASSSSINQGGAIGTPISRRFANSIYWYDPSPSEEQHRLLALQEELGSILSQTLRLSGNLPSEISTLIADYLLRNYATATSLMLPHEGESTVSMSKDIWATYIQIDGRSYISCLSNMPTRENMKQVLQAGSRHTQDTLYISGDHMGIHGIYFFGGLPEKTQPEWSSWWRVLPLDANQGKLSFFSDGTKLQSLSNYIAKPNSQGPLLAERMLWAEPVSADELFSLRYVCLRWYDVNSHGLGTSRMVPVTINAPGCTGYSVYFRPWPDNDAILGLSGFHAHTTGQAPDCHRKPVYCPSEAVSTFVPMKEGERVHQVWYGCSLQLANASHLALVTTLGRCLIIIASDHVGCPVRRRNIDEKETYIWKLAAVASPNVEDRLWLVYDSSKNDILAGLASPRAGEELSLPPALDITTANPTKDEQSQPCTGSPSVFVWEQSMC</sequence>
<feature type="compositionally biased region" description="Low complexity" evidence="1">
    <location>
        <begin position="44"/>
        <end position="53"/>
    </location>
</feature>